<evidence type="ECO:0000256" key="3">
    <source>
        <dbReference type="ARBA" id="ARBA00022801"/>
    </source>
</evidence>
<evidence type="ECO:0000313" key="8">
    <source>
        <dbReference type="EMBL" id="CEM54614.1"/>
    </source>
</evidence>
<evidence type="ECO:0000259" key="6">
    <source>
        <dbReference type="PROSITE" id="PS50054"/>
    </source>
</evidence>
<evidence type="ECO:0000256" key="1">
    <source>
        <dbReference type="ARBA" id="ARBA00008601"/>
    </source>
</evidence>
<keyword evidence="3" id="KW-0378">Hydrolase</keyword>
<dbReference type="InterPro" id="IPR020422">
    <property type="entry name" value="TYR_PHOSPHATASE_DUAL_dom"/>
</dbReference>
<dbReference type="AlphaFoldDB" id="A0A0G4IC30"/>
<dbReference type="PANTHER" id="PTHR10159:SF511">
    <property type="entry name" value="DUAL SPECIFICITY PROTEIN PHOSPHATASE 1"/>
    <property type="match status" value="1"/>
</dbReference>
<comment type="similarity">
    <text evidence="1">Belongs to the protein-tyrosine phosphatase family. Non-receptor class dual specificity subfamily.</text>
</comment>
<dbReference type="GO" id="GO:0005737">
    <property type="term" value="C:cytoplasm"/>
    <property type="evidence" value="ECO:0007669"/>
    <property type="project" value="TreeGrafter"/>
</dbReference>
<accession>A0A0G4IC30</accession>
<dbReference type="PROSITE" id="PS00383">
    <property type="entry name" value="TYR_PHOSPHATASE_1"/>
    <property type="match status" value="1"/>
</dbReference>
<dbReference type="VEuPathDB" id="CryptoDB:Cvel_12907"/>
<dbReference type="Gene3D" id="3.90.190.10">
    <property type="entry name" value="Protein tyrosine phosphatase superfamily"/>
    <property type="match status" value="1"/>
</dbReference>
<dbReference type="PROSITE" id="PS50056">
    <property type="entry name" value="TYR_PHOSPHATASE_2"/>
    <property type="match status" value="1"/>
</dbReference>
<feature type="domain" description="Tyrosine specific protein phosphatases" evidence="7">
    <location>
        <begin position="242"/>
        <end position="326"/>
    </location>
</feature>
<feature type="region of interest" description="Disordered" evidence="5">
    <location>
        <begin position="8"/>
        <end position="46"/>
    </location>
</feature>
<feature type="domain" description="Tyrosine-protein phosphatase" evidence="6">
    <location>
        <begin position="166"/>
        <end position="345"/>
    </location>
</feature>
<dbReference type="InterPro" id="IPR000387">
    <property type="entry name" value="Tyr_Pase_dom"/>
</dbReference>
<organism evidence="8">
    <name type="scientific">Chromera velia CCMP2878</name>
    <dbReference type="NCBI Taxonomy" id="1169474"/>
    <lineage>
        <taxon>Eukaryota</taxon>
        <taxon>Sar</taxon>
        <taxon>Alveolata</taxon>
        <taxon>Colpodellida</taxon>
        <taxon>Chromeraceae</taxon>
        <taxon>Chromera</taxon>
    </lineage>
</organism>
<evidence type="ECO:0000259" key="7">
    <source>
        <dbReference type="PROSITE" id="PS50056"/>
    </source>
</evidence>
<dbReference type="SUPFAM" id="SSF52799">
    <property type="entry name" value="(Phosphotyrosine protein) phosphatases II"/>
    <property type="match status" value="1"/>
</dbReference>
<dbReference type="CDD" id="cd14498">
    <property type="entry name" value="DSP"/>
    <property type="match status" value="1"/>
</dbReference>
<dbReference type="GO" id="GO:0033550">
    <property type="term" value="F:MAP kinase tyrosine phosphatase activity"/>
    <property type="evidence" value="ECO:0007669"/>
    <property type="project" value="TreeGrafter"/>
</dbReference>
<evidence type="ECO:0000256" key="5">
    <source>
        <dbReference type="SAM" id="MobiDB-lite"/>
    </source>
</evidence>
<dbReference type="InterPro" id="IPR000340">
    <property type="entry name" value="Dual-sp_phosphatase_cat-dom"/>
</dbReference>
<dbReference type="GO" id="GO:0043409">
    <property type="term" value="P:negative regulation of MAPK cascade"/>
    <property type="evidence" value="ECO:0007669"/>
    <property type="project" value="TreeGrafter"/>
</dbReference>
<gene>
    <name evidence="8" type="ORF">Cvel_12907</name>
</gene>
<dbReference type="Pfam" id="PF00782">
    <property type="entry name" value="DSPc"/>
    <property type="match status" value="1"/>
</dbReference>
<sequence length="345" mass="38715">MLLIAHKKRRTSAAEGESQVMLSSSQAAAAGDIPSPPAPSTTVNQTEPYPPIVLSRMKAYNRLALGWFRVLCILTSAPSRSLQNPRWMYAESTDKAVQWANGLSYPESLFVLILTDKEKPVDENVLAALQEKKVPKGRVFVCDQTSELLQTYPWIKSPSPSVSNDWPWDVYRKGFLMLGKLSHVRNVKMTPILKDLKVSHVLSLLSEEEEKSIEKREWPELGITHKHVEVLDADDHAEELGQRLSECVAFISDAAAAGSNSEGTDSDTRPPRVLVHCNQGVSRSPAVVISFLMKRAMEEKEKDYGDAEEIFKRKHAHVNEVRGDQLRLNHGFCAKVKEWYKGQLV</sequence>
<evidence type="ECO:0000256" key="2">
    <source>
        <dbReference type="ARBA" id="ARBA00013064"/>
    </source>
</evidence>
<dbReference type="EC" id="3.1.3.48" evidence="2"/>
<dbReference type="PROSITE" id="PS50054">
    <property type="entry name" value="TYR_PHOSPHATASE_DUAL"/>
    <property type="match status" value="1"/>
</dbReference>
<dbReference type="InterPro" id="IPR016130">
    <property type="entry name" value="Tyr_Pase_AS"/>
</dbReference>
<dbReference type="PANTHER" id="PTHR10159">
    <property type="entry name" value="DUAL SPECIFICITY PROTEIN PHOSPHATASE"/>
    <property type="match status" value="1"/>
</dbReference>
<dbReference type="GO" id="GO:0008330">
    <property type="term" value="F:protein tyrosine/threonine phosphatase activity"/>
    <property type="evidence" value="ECO:0007669"/>
    <property type="project" value="TreeGrafter"/>
</dbReference>
<name>A0A0G4IC30_9ALVE</name>
<dbReference type="EMBL" id="CDMZ01005801">
    <property type="protein sequence ID" value="CEM54614.1"/>
    <property type="molecule type" value="Genomic_DNA"/>
</dbReference>
<dbReference type="InterPro" id="IPR029021">
    <property type="entry name" value="Prot-tyrosine_phosphatase-like"/>
</dbReference>
<reference evidence="8" key="1">
    <citation type="submission" date="2014-11" db="EMBL/GenBank/DDBJ databases">
        <authorList>
            <person name="Otto D Thomas"/>
            <person name="Naeem Raeece"/>
        </authorList>
    </citation>
    <scope>NUCLEOTIDE SEQUENCE</scope>
</reference>
<evidence type="ECO:0000256" key="4">
    <source>
        <dbReference type="ARBA" id="ARBA00022912"/>
    </source>
</evidence>
<protein>
    <recommendedName>
        <fullName evidence="2">protein-tyrosine-phosphatase</fullName>
        <ecNumber evidence="2">3.1.3.48</ecNumber>
    </recommendedName>
</protein>
<keyword evidence="4" id="KW-0904">Protein phosphatase</keyword>
<dbReference type="SMART" id="SM00195">
    <property type="entry name" value="DSPc"/>
    <property type="match status" value="1"/>
</dbReference>
<dbReference type="GO" id="GO:0017017">
    <property type="term" value="F:MAP kinase tyrosine/serine/threonine phosphatase activity"/>
    <property type="evidence" value="ECO:0007669"/>
    <property type="project" value="TreeGrafter"/>
</dbReference>
<proteinExistence type="inferred from homology"/>